<organism evidence="15 16">
    <name type="scientific">Thermohalobaculum xanthum</name>
    <dbReference type="NCBI Taxonomy" id="2753746"/>
    <lineage>
        <taxon>Bacteria</taxon>
        <taxon>Pseudomonadati</taxon>
        <taxon>Pseudomonadota</taxon>
        <taxon>Alphaproteobacteria</taxon>
        <taxon>Rhodobacterales</taxon>
        <taxon>Paracoccaceae</taxon>
        <taxon>Thermohalobaculum</taxon>
    </lineage>
</organism>
<gene>
    <name evidence="15" type="primary">mntR</name>
    <name evidence="15" type="ORF">H0I76_13970</name>
</gene>
<dbReference type="Proteomes" id="UP000655420">
    <property type="component" value="Unassembled WGS sequence"/>
</dbReference>
<comment type="subunit">
    <text evidence="3">Homodimer.</text>
</comment>
<dbReference type="GO" id="GO:0046983">
    <property type="term" value="F:protein dimerization activity"/>
    <property type="evidence" value="ECO:0007669"/>
    <property type="project" value="InterPro"/>
</dbReference>
<evidence type="ECO:0000256" key="7">
    <source>
        <dbReference type="ARBA" id="ARBA00023015"/>
    </source>
</evidence>
<dbReference type="PANTHER" id="PTHR33238">
    <property type="entry name" value="IRON (METAL) DEPENDENT REPRESSOR, DTXR FAMILY"/>
    <property type="match status" value="1"/>
</dbReference>
<dbReference type="AlphaFoldDB" id="A0A8J7SGP8"/>
<sequence length="150" mass="16736">MPAKRPSPTVLREATRQARSFERVRQAHQREVAEDYVELIADLIDVTGEARAVDLAERLGVTNATVNAALNRLARDGLVTRQRYRSIFLTTEGRRLAEESRARHRIVRDALIKLGVDSETAEIDAEGIEHHISARTLAALREFLEGAGTP</sequence>
<dbReference type="InterPro" id="IPR036421">
    <property type="entry name" value="Fe_dep_repressor_sf"/>
</dbReference>
<dbReference type="InterPro" id="IPR022689">
    <property type="entry name" value="Iron_dep_repressor"/>
</dbReference>
<comment type="similarity">
    <text evidence="2">Belongs to the DtxR/MntR family.</text>
</comment>
<evidence type="ECO:0000256" key="5">
    <source>
        <dbReference type="ARBA" id="ARBA00022490"/>
    </source>
</evidence>
<keyword evidence="6" id="KW-0678">Repressor</keyword>
<dbReference type="GO" id="GO:0003700">
    <property type="term" value="F:DNA-binding transcription factor activity"/>
    <property type="evidence" value="ECO:0007669"/>
    <property type="project" value="InterPro"/>
</dbReference>
<evidence type="ECO:0000256" key="1">
    <source>
        <dbReference type="ARBA" id="ARBA00004496"/>
    </source>
</evidence>
<dbReference type="InterPro" id="IPR000835">
    <property type="entry name" value="HTH_MarR-typ"/>
</dbReference>
<comment type="caution">
    <text evidence="15">The sequence shown here is derived from an EMBL/GenBank/DDBJ whole genome shotgun (WGS) entry which is preliminary data.</text>
</comment>
<dbReference type="InterPro" id="IPR022687">
    <property type="entry name" value="HTH_DTXR"/>
</dbReference>
<dbReference type="GO" id="GO:0046914">
    <property type="term" value="F:transition metal ion binding"/>
    <property type="evidence" value="ECO:0007669"/>
    <property type="project" value="InterPro"/>
</dbReference>
<evidence type="ECO:0000256" key="10">
    <source>
        <dbReference type="ARBA" id="ARBA00023163"/>
    </source>
</evidence>
<name>A0A8J7SGP8_9RHOB</name>
<keyword evidence="7" id="KW-0805">Transcription regulation</keyword>
<reference evidence="15" key="1">
    <citation type="submission" date="2020-12" db="EMBL/GenBank/DDBJ databases">
        <title>Bacterial taxonomy.</title>
        <authorList>
            <person name="Pan X."/>
        </authorList>
    </citation>
    <scope>NUCLEOTIDE SEQUENCE</scope>
    <source>
        <strain evidence="15">M0105</strain>
    </source>
</reference>
<dbReference type="EMBL" id="JAEHHL010000008">
    <property type="protein sequence ID" value="MBK0400302.1"/>
    <property type="molecule type" value="Genomic_DNA"/>
</dbReference>
<dbReference type="GO" id="GO:0005737">
    <property type="term" value="C:cytoplasm"/>
    <property type="evidence" value="ECO:0007669"/>
    <property type="project" value="UniProtKB-SubCell"/>
</dbReference>
<proteinExistence type="inferred from homology"/>
<dbReference type="SMART" id="SM00347">
    <property type="entry name" value="HTH_MARR"/>
    <property type="match status" value="1"/>
</dbReference>
<dbReference type="Gene3D" id="1.10.10.10">
    <property type="entry name" value="Winged helix-like DNA-binding domain superfamily/Winged helix DNA-binding domain"/>
    <property type="match status" value="1"/>
</dbReference>
<dbReference type="SMART" id="SM00529">
    <property type="entry name" value="HTH_DTXR"/>
    <property type="match status" value="1"/>
</dbReference>
<dbReference type="SUPFAM" id="SSF46785">
    <property type="entry name" value="Winged helix' DNA-binding domain"/>
    <property type="match status" value="1"/>
</dbReference>
<dbReference type="InterPro" id="IPR036388">
    <property type="entry name" value="WH-like_DNA-bd_sf"/>
</dbReference>
<dbReference type="InterPro" id="IPR050536">
    <property type="entry name" value="DtxR_MntR_Metal-Reg"/>
</dbReference>
<keyword evidence="5" id="KW-0963">Cytoplasm</keyword>
<protein>
    <recommendedName>
        <fullName evidence="4">Transcriptional regulator MntR</fullName>
    </recommendedName>
    <alternativeName>
        <fullName evidence="13">Manganese transport regulator</fullName>
    </alternativeName>
</protein>
<dbReference type="RefSeq" id="WP_200610910.1">
    <property type="nucleotide sequence ID" value="NZ_JAEHHL010000008.1"/>
</dbReference>
<evidence type="ECO:0000256" key="3">
    <source>
        <dbReference type="ARBA" id="ARBA00011738"/>
    </source>
</evidence>
<dbReference type="NCBIfam" id="NF008273">
    <property type="entry name" value="PRK11050.1"/>
    <property type="match status" value="1"/>
</dbReference>
<keyword evidence="11" id="KW-0464">Manganese</keyword>
<dbReference type="Pfam" id="PF02742">
    <property type="entry name" value="Fe_dep_repr_C"/>
    <property type="match status" value="1"/>
</dbReference>
<dbReference type="Pfam" id="PF01325">
    <property type="entry name" value="Fe_dep_repress"/>
    <property type="match status" value="1"/>
</dbReference>
<evidence type="ECO:0000256" key="8">
    <source>
        <dbReference type="ARBA" id="ARBA00023125"/>
    </source>
</evidence>
<evidence type="ECO:0000256" key="12">
    <source>
        <dbReference type="ARBA" id="ARBA00025185"/>
    </source>
</evidence>
<evidence type="ECO:0000256" key="9">
    <source>
        <dbReference type="ARBA" id="ARBA00023159"/>
    </source>
</evidence>
<evidence type="ECO:0000313" key="16">
    <source>
        <dbReference type="Proteomes" id="UP000655420"/>
    </source>
</evidence>
<evidence type="ECO:0000313" key="15">
    <source>
        <dbReference type="EMBL" id="MBK0400302.1"/>
    </source>
</evidence>
<accession>A0A8J7SGP8</accession>
<comment type="subcellular location">
    <subcellularLocation>
        <location evidence="1">Cytoplasm</location>
    </subcellularLocation>
</comment>
<dbReference type="GO" id="GO:0003677">
    <property type="term" value="F:DNA binding"/>
    <property type="evidence" value="ECO:0007669"/>
    <property type="project" value="UniProtKB-KW"/>
</dbReference>
<evidence type="ECO:0000259" key="14">
    <source>
        <dbReference type="PROSITE" id="PS50944"/>
    </source>
</evidence>
<keyword evidence="9" id="KW-0010">Activator</keyword>
<comment type="function">
    <text evidence="12">In the presence of manganese, represses expression of mntH and mntS. Up-regulates expression of mntP.</text>
</comment>
<evidence type="ECO:0000256" key="4">
    <source>
        <dbReference type="ARBA" id="ARBA00022386"/>
    </source>
</evidence>
<dbReference type="PANTHER" id="PTHR33238:SF11">
    <property type="entry name" value="TRANSCRIPTIONAL REGULATOR MNTR"/>
    <property type="match status" value="1"/>
</dbReference>
<keyword evidence="10" id="KW-0804">Transcription</keyword>
<dbReference type="InterPro" id="IPR036390">
    <property type="entry name" value="WH_DNA-bd_sf"/>
</dbReference>
<evidence type="ECO:0000256" key="6">
    <source>
        <dbReference type="ARBA" id="ARBA00022491"/>
    </source>
</evidence>
<keyword evidence="8" id="KW-0238">DNA-binding</keyword>
<evidence type="ECO:0000256" key="11">
    <source>
        <dbReference type="ARBA" id="ARBA00023211"/>
    </source>
</evidence>
<evidence type="ECO:0000256" key="13">
    <source>
        <dbReference type="ARBA" id="ARBA00032593"/>
    </source>
</evidence>
<feature type="domain" description="HTH dtxR-type" evidence="14">
    <location>
        <begin position="30"/>
        <end position="90"/>
    </location>
</feature>
<evidence type="ECO:0000256" key="2">
    <source>
        <dbReference type="ARBA" id="ARBA00007871"/>
    </source>
</evidence>
<keyword evidence="16" id="KW-1185">Reference proteome</keyword>
<dbReference type="Gene3D" id="1.10.60.10">
    <property type="entry name" value="Iron dependent repressor, metal binding and dimerisation domain"/>
    <property type="match status" value="1"/>
</dbReference>
<dbReference type="PROSITE" id="PS50944">
    <property type="entry name" value="HTH_DTXR"/>
    <property type="match status" value="1"/>
</dbReference>
<dbReference type="InterPro" id="IPR001367">
    <property type="entry name" value="Fe_dep_repressor"/>
</dbReference>